<dbReference type="AlphaFoldDB" id="A0A1L7U3M7"/>
<proteinExistence type="predicted"/>
<dbReference type="EMBL" id="FCQH01000012">
    <property type="protein sequence ID" value="CVL02071.1"/>
    <property type="molecule type" value="Genomic_DNA"/>
</dbReference>
<name>A0A1L7U3M7_FUSMA</name>
<dbReference type="GeneID" id="65087451"/>
<dbReference type="Proteomes" id="UP000184255">
    <property type="component" value="Unassembled WGS sequence"/>
</dbReference>
<comment type="caution">
    <text evidence="1">The sequence shown here is derived from an EMBL/GenBank/DDBJ whole genome shotgun (WGS) entry which is preliminary data.</text>
</comment>
<evidence type="ECO:0000313" key="1">
    <source>
        <dbReference type="EMBL" id="CVL02071.1"/>
    </source>
</evidence>
<dbReference type="VEuPathDB" id="FungiDB:FMAN_08191"/>
<sequence length="332" mass="38804">MDHFPFERLPIELKIMIIRFAIPSLPACLEKSLSGWISNNGFMQVNEEDLNRVRDSCLEIKAICDRIRYLVVCTRGQEVCRFDPLRDILVITEPWVGYSRERGPESSETGGPPIRRMFYEMGDPSHPRGAPVLQTSNALPEDREQTFAEMPFDSSLPIWPRTPMLKEFTLTSAVCGPDWHIDSFQQYGPEVSPRDWRYTPWISTHGYSSQSGLQRVGKWPGFRYWTETRKIEFRALSWPEVQPWTTMFPSSGWASLTSAEFIPHEFVARLWINRPGEPIDAEQSQYGWIEVKAPEEGDDSWVEQVTTTWKMVRYFLKRSNELMDFEWYLDNK</sequence>
<organism evidence="1 2">
    <name type="scientific">Fusarium mangiferae</name>
    <name type="common">Mango malformation disease fungus</name>
    <dbReference type="NCBI Taxonomy" id="192010"/>
    <lineage>
        <taxon>Eukaryota</taxon>
        <taxon>Fungi</taxon>
        <taxon>Dikarya</taxon>
        <taxon>Ascomycota</taxon>
        <taxon>Pezizomycotina</taxon>
        <taxon>Sordariomycetes</taxon>
        <taxon>Hypocreomycetidae</taxon>
        <taxon>Hypocreales</taxon>
        <taxon>Nectriaceae</taxon>
        <taxon>Fusarium</taxon>
        <taxon>Fusarium fujikuroi species complex</taxon>
    </lineage>
</organism>
<protein>
    <submittedName>
        <fullName evidence="1">Uncharacterized protein</fullName>
    </submittedName>
</protein>
<keyword evidence="2" id="KW-1185">Reference proteome</keyword>
<gene>
    <name evidence="1" type="ORF">FMAN_08191</name>
</gene>
<accession>A0A1L7U3M7</accession>
<evidence type="ECO:0000313" key="2">
    <source>
        <dbReference type="Proteomes" id="UP000184255"/>
    </source>
</evidence>
<dbReference type="RefSeq" id="XP_041687398.1">
    <property type="nucleotide sequence ID" value="XM_041821638.1"/>
</dbReference>
<reference evidence="2" key="1">
    <citation type="journal article" date="2016" name="Genome Biol. Evol.">
        <title>Comparative 'omics' of the Fusarium fujikuroi species complex highlights differences in genetic potential and metabolite synthesis.</title>
        <authorList>
            <person name="Niehaus E.-M."/>
            <person name="Muensterkoetter M."/>
            <person name="Proctor R.H."/>
            <person name="Brown D.W."/>
            <person name="Sharon A."/>
            <person name="Idan Y."/>
            <person name="Oren-Young L."/>
            <person name="Sieber C.M."/>
            <person name="Novak O."/>
            <person name="Pencik A."/>
            <person name="Tarkowska D."/>
            <person name="Hromadova K."/>
            <person name="Freeman S."/>
            <person name="Maymon M."/>
            <person name="Elazar M."/>
            <person name="Youssef S.A."/>
            <person name="El-Shabrawy E.S.M."/>
            <person name="Shalaby A.B.A."/>
            <person name="Houterman P."/>
            <person name="Brock N.L."/>
            <person name="Burkhardt I."/>
            <person name="Tsavkelova E.A."/>
            <person name="Dickschat J.S."/>
            <person name="Galuszka P."/>
            <person name="Gueldener U."/>
            <person name="Tudzynski B."/>
        </authorList>
    </citation>
    <scope>NUCLEOTIDE SEQUENCE [LARGE SCALE GENOMIC DNA]</scope>
    <source>
        <strain evidence="2">MRC7560</strain>
    </source>
</reference>